<comment type="caution">
    <text evidence="6">The sequence shown here is derived from an EMBL/GenBank/DDBJ whole genome shotgun (WGS) entry which is preliminary data.</text>
</comment>
<reference evidence="6 7" key="1">
    <citation type="submission" date="2018-01" db="EMBL/GenBank/DDBJ databases">
        <authorList>
            <person name="Paulsen S."/>
            <person name="Gram L.K."/>
        </authorList>
    </citation>
    <scope>NUCLEOTIDE SEQUENCE [LARGE SCALE GENOMIC DNA]</scope>
    <source>
        <strain evidence="6 7">S3790</strain>
    </source>
</reference>
<protein>
    <recommendedName>
        <fullName evidence="5">Type I restriction modification DNA specificity domain-containing protein</fullName>
    </recommendedName>
</protein>
<dbReference type="Proteomes" id="UP000307217">
    <property type="component" value="Unassembled WGS sequence"/>
</dbReference>
<evidence type="ECO:0000313" key="7">
    <source>
        <dbReference type="Proteomes" id="UP000307217"/>
    </source>
</evidence>
<feature type="domain" description="Type I restriction modification DNA specificity" evidence="5">
    <location>
        <begin position="216"/>
        <end position="391"/>
    </location>
</feature>
<feature type="coiled-coil region" evidence="4">
    <location>
        <begin position="373"/>
        <end position="400"/>
    </location>
</feature>
<dbReference type="InterPro" id="IPR044946">
    <property type="entry name" value="Restrct_endonuc_typeI_TRD_sf"/>
</dbReference>
<dbReference type="CDD" id="cd17278">
    <property type="entry name" value="RMtype1_S_LdeBORF1052P-TRD2-CR2"/>
    <property type="match status" value="1"/>
</dbReference>
<reference evidence="7" key="2">
    <citation type="submission" date="2019-06" db="EMBL/GenBank/DDBJ databases">
        <title>Co-occurence of chitin degradation, pigmentation and bioactivity in marine Pseudoalteromonas.</title>
        <authorList>
            <person name="Sonnenschein E.C."/>
            <person name="Bech P.K."/>
        </authorList>
    </citation>
    <scope>NUCLEOTIDE SEQUENCE [LARGE SCALE GENOMIC DNA]</scope>
    <source>
        <strain evidence="7">S3790</strain>
    </source>
</reference>
<evidence type="ECO:0000259" key="5">
    <source>
        <dbReference type="Pfam" id="PF01420"/>
    </source>
</evidence>
<evidence type="ECO:0000313" key="6">
    <source>
        <dbReference type="EMBL" id="TMO67870.1"/>
    </source>
</evidence>
<organism evidence="6 7">
    <name type="scientific">Pseudoalteromonas aurantia</name>
    <dbReference type="NCBI Taxonomy" id="43654"/>
    <lineage>
        <taxon>Bacteria</taxon>
        <taxon>Pseudomonadati</taxon>
        <taxon>Pseudomonadota</taxon>
        <taxon>Gammaproteobacteria</taxon>
        <taxon>Alteromonadales</taxon>
        <taxon>Pseudoalteromonadaceae</taxon>
        <taxon>Pseudoalteromonas</taxon>
    </lineage>
</organism>
<proteinExistence type="inferred from homology"/>
<dbReference type="OrthoDB" id="9798929at2"/>
<dbReference type="InterPro" id="IPR000055">
    <property type="entry name" value="Restrct_endonuc_typeI_TRD"/>
</dbReference>
<keyword evidence="3" id="KW-0238">DNA-binding</keyword>
<evidence type="ECO:0000256" key="1">
    <source>
        <dbReference type="ARBA" id="ARBA00010923"/>
    </source>
</evidence>
<gene>
    <name evidence="6" type="ORF">CWC19_12335</name>
</gene>
<sequence length="410" mass="46114">MVPNGWTLNNFNSVAELIHGFQFREHHFSESGVPIVKIASISHLRGVSLEKCSYISEEIASEFSKYQIEAGDVLMALTGGTLGKTCKVQEDIEICLQNYRVGNFKPKASFLDKDFLYYFLISFTVQKKIENIVNEAAQPNVGKADFDKIKVLTPPLPEQRKIAKILGTWDKAISTTERLIDNSKQQKKALMQHLLTGAHTQRKRLLDDSGKPFEGEWEEIEVGDLGTIYSGGTPSTTNKAYWDGEIDWITPTDITKQDSVYIKSSVRKISSEGLKNSSAKLVPKGSLLVCTRATIGEMAITAHEMCTNQGFKNIIPNKKTNIEFLFYLLTYQKHKLVSKASGSTFLELSKSAFESMKFRVPVIDEQQKIASVLTNADREIEVLEQQLADLKHEKKALMQQLLTGKRRVKI</sequence>
<dbReference type="Gene3D" id="1.10.287.1120">
    <property type="entry name" value="Bipartite methylase S protein"/>
    <property type="match status" value="1"/>
</dbReference>
<dbReference type="PANTHER" id="PTHR30408">
    <property type="entry name" value="TYPE-1 RESTRICTION ENZYME ECOKI SPECIFICITY PROTEIN"/>
    <property type="match status" value="1"/>
</dbReference>
<dbReference type="CDD" id="cd17273">
    <property type="entry name" value="RMtype1_S_EcoJA69PI-TRD1-CR1_like"/>
    <property type="match status" value="1"/>
</dbReference>
<dbReference type="SUPFAM" id="SSF116734">
    <property type="entry name" value="DNA methylase specificity domain"/>
    <property type="match status" value="2"/>
</dbReference>
<evidence type="ECO:0000256" key="2">
    <source>
        <dbReference type="ARBA" id="ARBA00022747"/>
    </source>
</evidence>
<comment type="similarity">
    <text evidence="1">Belongs to the type-I restriction system S methylase family.</text>
</comment>
<dbReference type="GO" id="GO:0009307">
    <property type="term" value="P:DNA restriction-modification system"/>
    <property type="evidence" value="ECO:0007669"/>
    <property type="project" value="UniProtKB-KW"/>
</dbReference>
<dbReference type="AlphaFoldDB" id="A0A5S3V7N8"/>
<name>A0A5S3V7N8_9GAMM</name>
<evidence type="ECO:0000256" key="3">
    <source>
        <dbReference type="ARBA" id="ARBA00023125"/>
    </source>
</evidence>
<dbReference type="PANTHER" id="PTHR30408:SF13">
    <property type="entry name" value="TYPE I RESTRICTION ENZYME HINDI SPECIFICITY SUBUNIT"/>
    <property type="match status" value="1"/>
</dbReference>
<keyword evidence="2" id="KW-0680">Restriction system</keyword>
<feature type="domain" description="Type I restriction modification DNA specificity" evidence="5">
    <location>
        <begin position="4"/>
        <end position="180"/>
    </location>
</feature>
<dbReference type="GO" id="GO:0003677">
    <property type="term" value="F:DNA binding"/>
    <property type="evidence" value="ECO:0007669"/>
    <property type="project" value="UniProtKB-KW"/>
</dbReference>
<dbReference type="EMBL" id="PNBX01000048">
    <property type="protein sequence ID" value="TMO67870.1"/>
    <property type="molecule type" value="Genomic_DNA"/>
</dbReference>
<evidence type="ECO:0000256" key="4">
    <source>
        <dbReference type="SAM" id="Coils"/>
    </source>
</evidence>
<dbReference type="Gene3D" id="3.90.220.20">
    <property type="entry name" value="DNA methylase specificity domains"/>
    <property type="match status" value="2"/>
</dbReference>
<dbReference type="Pfam" id="PF01420">
    <property type="entry name" value="Methylase_S"/>
    <property type="match status" value="2"/>
</dbReference>
<accession>A0A5S3V7N8</accession>
<dbReference type="RefSeq" id="WP_138592148.1">
    <property type="nucleotide sequence ID" value="NZ_PNBX01000048.1"/>
</dbReference>
<dbReference type="InterPro" id="IPR052021">
    <property type="entry name" value="Type-I_RS_S_subunit"/>
</dbReference>
<keyword evidence="4" id="KW-0175">Coiled coil</keyword>